<dbReference type="Gene3D" id="3.30.70.3290">
    <property type="match status" value="1"/>
</dbReference>
<keyword evidence="4" id="KW-0045">Antibiotic biosynthesis</keyword>
<evidence type="ECO:0000256" key="6">
    <source>
        <dbReference type="SAM" id="MobiDB-lite"/>
    </source>
</evidence>
<dbReference type="InterPro" id="IPR016035">
    <property type="entry name" value="Acyl_Trfase/lysoPLipase"/>
</dbReference>
<evidence type="ECO:0000313" key="10">
    <source>
        <dbReference type="Proteomes" id="UP001614394"/>
    </source>
</evidence>
<comment type="caution">
    <text evidence="9">The sequence shown here is derived from an EMBL/GenBank/DDBJ whole genome shotgun (WGS) entry which is preliminary data.</text>
</comment>
<dbReference type="Proteomes" id="UP001614394">
    <property type="component" value="Unassembled WGS sequence"/>
</dbReference>
<dbReference type="PANTHER" id="PTHR43775">
    <property type="entry name" value="FATTY ACID SYNTHASE"/>
    <property type="match status" value="1"/>
</dbReference>
<evidence type="ECO:0000256" key="1">
    <source>
        <dbReference type="ARBA" id="ARBA00022450"/>
    </source>
</evidence>
<dbReference type="InterPro" id="IPR014031">
    <property type="entry name" value="Ketoacyl_synth_C"/>
</dbReference>
<keyword evidence="10" id="KW-1185">Reference proteome</keyword>
<dbReference type="InterPro" id="IPR020806">
    <property type="entry name" value="PKS_PP-bd"/>
</dbReference>
<dbReference type="PANTHER" id="PTHR43775:SF37">
    <property type="entry name" value="SI:DKEY-61P9.11"/>
    <property type="match status" value="1"/>
</dbReference>
<dbReference type="SUPFAM" id="SSF53901">
    <property type="entry name" value="Thiolase-like"/>
    <property type="match status" value="1"/>
</dbReference>
<dbReference type="InterPro" id="IPR018201">
    <property type="entry name" value="Ketoacyl_synth_AS"/>
</dbReference>
<dbReference type="SUPFAM" id="SSF47336">
    <property type="entry name" value="ACP-like"/>
    <property type="match status" value="1"/>
</dbReference>
<dbReference type="InterPro" id="IPR032821">
    <property type="entry name" value="PKS_assoc"/>
</dbReference>
<feature type="domain" description="Ketosynthase family 3 (KS3)" evidence="8">
    <location>
        <begin position="1"/>
        <end position="416"/>
    </location>
</feature>
<evidence type="ECO:0000313" key="9">
    <source>
        <dbReference type="EMBL" id="MFI9100458.1"/>
    </source>
</evidence>
<organism evidence="9 10">
    <name type="scientific">Streptomyces fildesensis</name>
    <dbReference type="NCBI Taxonomy" id="375757"/>
    <lineage>
        <taxon>Bacteria</taxon>
        <taxon>Bacillati</taxon>
        <taxon>Actinomycetota</taxon>
        <taxon>Actinomycetes</taxon>
        <taxon>Kitasatosporales</taxon>
        <taxon>Streptomycetaceae</taxon>
        <taxon>Streptomyces</taxon>
    </lineage>
</organism>
<dbReference type="Pfam" id="PF00550">
    <property type="entry name" value="PP-binding"/>
    <property type="match status" value="1"/>
</dbReference>
<dbReference type="InterPro" id="IPR014030">
    <property type="entry name" value="Ketoacyl_synth_N"/>
</dbReference>
<feature type="region of interest" description="Disordered" evidence="6">
    <location>
        <begin position="864"/>
        <end position="901"/>
    </location>
</feature>
<dbReference type="Gene3D" id="3.40.366.10">
    <property type="entry name" value="Malonyl-Coenzyme A Acyl Carrier Protein, domain 2"/>
    <property type="match status" value="1"/>
</dbReference>
<dbReference type="SMART" id="SM00827">
    <property type="entry name" value="PKS_AT"/>
    <property type="match status" value="1"/>
</dbReference>
<sequence length="982" mass="102092">MNPIAVLGLDCRFPGAPDPGAYWDLLAAGADGVGPRPASRRVGDTRRASVPVARPDGGFIDDADAFDHAFFGIGRAEAAAMDPQQRLLLQTAWRALEDAGVNPRDLAGSGTGIYVGAMADDWSRLRLADDAAITPRTGTGAGRAILANRLSYQLDLRGPSLTVDSACSSALIAVHLAMGALLSGECDIALACGVNLVMSDVLDEIYGQSGLAAPDGRCKPFGAQANGIGRAEGVGAVVLQRLEGARAAGRPVRALLLGSAVNQDGRSNGIMAPSRRAQREVIQAACKRAGVEPQRIGWVEAHGTGTPVGDLIEARALGDVYGGLRPEPCAISSVKGNIGHAEGAAGIAGLIKAVLALEHRLVPPVRTAGGEHPGLDLAAHGLRLLTEPLPLPEGEMLAAVSSFGMGGSNAHVVLSSAPRPTVPSVPQDEDAQDGENPGVFTLTAPNAEALRRNLVVQARSLTARAQEPVTPLCWTSNLTRTGMAYRIAIPAEDTAGLAAALDAAAEAGEGVPEPPEPPVVAFLYTGQGAQYPGMTSRLYRESPLYRRYLDEASEALEPHLGGSITELLLGRDERVHRTGWTQPAVFAVQYALAGYLEELGVRPGAVLGHSIGEFAAAVTAGALGLEDAAALVAARGTAMEALPEGGGMLAVRAHPDDLREVLAGEPLVGMGAANGAAASVLSGDLTAIGRIREQLAARGVGCTPLKVSHAFHSVLMDPVLPGFRTTADRITAGEPRLPFFSTVRGALLAGRPLDADYWCEHITGTVRFADAAAALLGSGVTHLVELGPKPVLLPLARRLPGGSALPGISVVRDAQSGALTAAEAAAALYTAGVDIRWERLYRPEDQVHARLAPQSFDTTARFWHEPPRPAAAPAGEPGSPVLSLVRADSGPRAPEHDGGGLAEAVRETVAGITGAEEGTLRDDDRFYDDLGFDSVMFMELKYRLEEAVPALGELSIPEMMSSLVSVTTLIGYLREQLARVPA</sequence>
<dbReference type="Pfam" id="PF16197">
    <property type="entry name" value="KAsynt_C_assoc"/>
    <property type="match status" value="1"/>
</dbReference>
<evidence type="ECO:0000259" key="7">
    <source>
        <dbReference type="PROSITE" id="PS50075"/>
    </source>
</evidence>
<dbReference type="Pfam" id="PF00698">
    <property type="entry name" value="Acyl_transf_1"/>
    <property type="match status" value="1"/>
</dbReference>
<keyword evidence="5" id="KW-0012">Acyltransferase</keyword>
<dbReference type="InterPro" id="IPR001227">
    <property type="entry name" value="Ac_transferase_dom_sf"/>
</dbReference>
<dbReference type="RefSeq" id="WP_399645657.1">
    <property type="nucleotide sequence ID" value="NZ_JBITYG010000002.1"/>
</dbReference>
<accession>A0ABW8C306</accession>
<name>A0ABW8C306_9ACTN</name>
<keyword evidence="1" id="KW-0596">Phosphopantetheine</keyword>
<feature type="domain" description="Carrier" evidence="7">
    <location>
        <begin position="896"/>
        <end position="977"/>
    </location>
</feature>
<dbReference type="InterPro" id="IPR016039">
    <property type="entry name" value="Thiolase-like"/>
</dbReference>
<dbReference type="InterPro" id="IPR014043">
    <property type="entry name" value="Acyl_transferase_dom"/>
</dbReference>
<reference evidence="9 10" key="1">
    <citation type="submission" date="2024-10" db="EMBL/GenBank/DDBJ databases">
        <title>The Natural Products Discovery Center: Release of the First 8490 Sequenced Strains for Exploring Actinobacteria Biosynthetic Diversity.</title>
        <authorList>
            <person name="Kalkreuter E."/>
            <person name="Kautsar S.A."/>
            <person name="Yang D."/>
            <person name="Bader C.D."/>
            <person name="Teijaro C.N."/>
            <person name="Fluegel L."/>
            <person name="Davis C.M."/>
            <person name="Simpson J.R."/>
            <person name="Lauterbach L."/>
            <person name="Steele A.D."/>
            <person name="Gui C."/>
            <person name="Meng S."/>
            <person name="Li G."/>
            <person name="Viehrig K."/>
            <person name="Ye F."/>
            <person name="Su P."/>
            <person name="Kiefer A.F."/>
            <person name="Nichols A."/>
            <person name="Cepeda A.J."/>
            <person name="Yan W."/>
            <person name="Fan B."/>
            <person name="Jiang Y."/>
            <person name="Adhikari A."/>
            <person name="Zheng C.-J."/>
            <person name="Schuster L."/>
            <person name="Cowan T.M."/>
            <person name="Smanski M.J."/>
            <person name="Chevrette M.G."/>
            <person name="De Carvalho L.P.S."/>
            <person name="Shen B."/>
        </authorList>
    </citation>
    <scope>NUCLEOTIDE SEQUENCE [LARGE SCALE GENOMIC DNA]</scope>
    <source>
        <strain evidence="9 10">NPDC053399</strain>
    </source>
</reference>
<keyword evidence="2" id="KW-0597">Phosphoprotein</keyword>
<dbReference type="Pfam" id="PF00109">
    <property type="entry name" value="ketoacyl-synt"/>
    <property type="match status" value="1"/>
</dbReference>
<evidence type="ECO:0000259" key="8">
    <source>
        <dbReference type="PROSITE" id="PS52004"/>
    </source>
</evidence>
<dbReference type="EMBL" id="JBITYG010000002">
    <property type="protein sequence ID" value="MFI9100458.1"/>
    <property type="molecule type" value="Genomic_DNA"/>
</dbReference>
<evidence type="ECO:0000256" key="2">
    <source>
        <dbReference type="ARBA" id="ARBA00022553"/>
    </source>
</evidence>
<evidence type="ECO:0000256" key="4">
    <source>
        <dbReference type="ARBA" id="ARBA00023194"/>
    </source>
</evidence>
<dbReference type="CDD" id="cd00833">
    <property type="entry name" value="PKS"/>
    <property type="match status" value="1"/>
</dbReference>
<dbReference type="SMART" id="SM00823">
    <property type="entry name" value="PKS_PP"/>
    <property type="match status" value="1"/>
</dbReference>
<dbReference type="PROSITE" id="PS52004">
    <property type="entry name" value="KS3_2"/>
    <property type="match status" value="1"/>
</dbReference>
<dbReference type="Gene3D" id="3.40.47.10">
    <property type="match status" value="1"/>
</dbReference>
<dbReference type="InterPro" id="IPR050091">
    <property type="entry name" value="PKS_NRPS_Biosynth_Enz"/>
</dbReference>
<proteinExistence type="predicted"/>
<evidence type="ECO:0000256" key="5">
    <source>
        <dbReference type="ARBA" id="ARBA00023315"/>
    </source>
</evidence>
<dbReference type="InterPro" id="IPR036736">
    <property type="entry name" value="ACP-like_sf"/>
</dbReference>
<dbReference type="SUPFAM" id="SSF55048">
    <property type="entry name" value="Probable ACP-binding domain of malonyl-CoA ACP transacylase"/>
    <property type="match status" value="1"/>
</dbReference>
<dbReference type="SMART" id="SM00825">
    <property type="entry name" value="PKS_KS"/>
    <property type="match status" value="1"/>
</dbReference>
<dbReference type="InterPro" id="IPR009081">
    <property type="entry name" value="PP-bd_ACP"/>
</dbReference>
<dbReference type="PROSITE" id="PS00606">
    <property type="entry name" value="KS3_1"/>
    <property type="match status" value="1"/>
</dbReference>
<keyword evidence="3" id="KW-0808">Transferase</keyword>
<dbReference type="PROSITE" id="PS50075">
    <property type="entry name" value="CARRIER"/>
    <property type="match status" value="1"/>
</dbReference>
<dbReference type="Pfam" id="PF02801">
    <property type="entry name" value="Ketoacyl-synt_C"/>
    <property type="match status" value="1"/>
</dbReference>
<evidence type="ECO:0000256" key="3">
    <source>
        <dbReference type="ARBA" id="ARBA00022679"/>
    </source>
</evidence>
<dbReference type="InterPro" id="IPR020841">
    <property type="entry name" value="PKS_Beta-ketoAc_synthase_dom"/>
</dbReference>
<dbReference type="Gene3D" id="1.10.1200.10">
    <property type="entry name" value="ACP-like"/>
    <property type="match status" value="1"/>
</dbReference>
<dbReference type="SUPFAM" id="SSF52151">
    <property type="entry name" value="FabD/lysophospholipase-like"/>
    <property type="match status" value="1"/>
</dbReference>
<dbReference type="InterPro" id="IPR016036">
    <property type="entry name" value="Malonyl_transacylase_ACP-bd"/>
</dbReference>
<feature type="compositionally biased region" description="Low complexity" evidence="6">
    <location>
        <begin position="871"/>
        <end position="880"/>
    </location>
</feature>
<protein>
    <submittedName>
        <fullName evidence="9">Type I polyketide synthase</fullName>
    </submittedName>
</protein>
<gene>
    <name evidence="9" type="ORF">ACIGXA_08015</name>
</gene>
<feature type="region of interest" description="Disordered" evidence="6">
    <location>
        <begin position="417"/>
        <end position="436"/>
    </location>
</feature>